<dbReference type="PANTHER" id="PTHR24096">
    <property type="entry name" value="LONG-CHAIN-FATTY-ACID--COA LIGASE"/>
    <property type="match status" value="1"/>
</dbReference>
<dbReference type="InterPro" id="IPR000873">
    <property type="entry name" value="AMP-dep_synth/lig_dom"/>
</dbReference>
<sequence length="323" mass="36111">YILRHSNATAILFQSEFASLVKQASDDCPDLIHFVSLDEPVDFALEYEELLESSSDNDFAVAVNEDDLLMLVYTSGTTGKPKGVMLSHRNICANVIDVVCGLELSQNTVNLNMCPLYHVAASVFQTLTTFYIGGTSVTLEKFDPQHVLEAIERERITYTFLVPTMIFRILELSNAAEHDLSSLVKLGYGAAPMPLDRLKKAIGLFGPILFQGYGQTESTANICILRAEDHDLEADAEKLERLKSCGRDHSSHEIRILDPDGLELESGNVGEICVRSSSVMEGYWKDPEKTREAIQKGWLRTGDMAYMDQDRYIYIVGRKNDLI</sequence>
<dbReference type="EMBL" id="UINC01119781">
    <property type="protein sequence ID" value="SVC93855.1"/>
    <property type="molecule type" value="Genomic_DNA"/>
</dbReference>
<dbReference type="InterPro" id="IPR042099">
    <property type="entry name" value="ANL_N_sf"/>
</dbReference>
<feature type="non-terminal residue" evidence="2">
    <location>
        <position position="323"/>
    </location>
</feature>
<organism evidence="2">
    <name type="scientific">marine metagenome</name>
    <dbReference type="NCBI Taxonomy" id="408172"/>
    <lineage>
        <taxon>unclassified sequences</taxon>
        <taxon>metagenomes</taxon>
        <taxon>ecological metagenomes</taxon>
    </lineage>
</organism>
<feature type="non-terminal residue" evidence="2">
    <location>
        <position position="1"/>
    </location>
</feature>
<dbReference type="PROSITE" id="PS00455">
    <property type="entry name" value="AMP_BINDING"/>
    <property type="match status" value="1"/>
</dbReference>
<dbReference type="PANTHER" id="PTHR24096:SF267">
    <property type="entry name" value="MALONATE--COA LIGASE ACSF3, MITOCHONDRIAL"/>
    <property type="match status" value="1"/>
</dbReference>
<accession>A0A382R9H6</accession>
<dbReference type="Pfam" id="PF00501">
    <property type="entry name" value="AMP-binding"/>
    <property type="match status" value="1"/>
</dbReference>
<reference evidence="2" key="1">
    <citation type="submission" date="2018-05" db="EMBL/GenBank/DDBJ databases">
        <authorList>
            <person name="Lanie J.A."/>
            <person name="Ng W.-L."/>
            <person name="Kazmierczak K.M."/>
            <person name="Andrzejewski T.M."/>
            <person name="Davidsen T.M."/>
            <person name="Wayne K.J."/>
            <person name="Tettelin H."/>
            <person name="Glass J.I."/>
            <person name="Rusch D."/>
            <person name="Podicherti R."/>
            <person name="Tsui H.-C.T."/>
            <person name="Winkler M.E."/>
        </authorList>
    </citation>
    <scope>NUCLEOTIDE SEQUENCE</scope>
</reference>
<dbReference type="Gene3D" id="3.40.50.12780">
    <property type="entry name" value="N-terminal domain of ligase-like"/>
    <property type="match status" value="1"/>
</dbReference>
<dbReference type="SUPFAM" id="SSF56801">
    <property type="entry name" value="Acetyl-CoA synthetase-like"/>
    <property type="match status" value="1"/>
</dbReference>
<evidence type="ECO:0000313" key="2">
    <source>
        <dbReference type="EMBL" id="SVC93855.1"/>
    </source>
</evidence>
<gene>
    <name evidence="2" type="ORF">METZ01_LOCUS346709</name>
</gene>
<name>A0A382R9H6_9ZZZZ</name>
<dbReference type="InterPro" id="IPR020845">
    <property type="entry name" value="AMP-binding_CS"/>
</dbReference>
<protein>
    <recommendedName>
        <fullName evidence="1">AMP-dependent synthetase/ligase domain-containing protein</fullName>
    </recommendedName>
</protein>
<dbReference type="GO" id="GO:0016405">
    <property type="term" value="F:CoA-ligase activity"/>
    <property type="evidence" value="ECO:0007669"/>
    <property type="project" value="TreeGrafter"/>
</dbReference>
<dbReference type="InterPro" id="IPR020459">
    <property type="entry name" value="AMP-binding"/>
</dbReference>
<proteinExistence type="predicted"/>
<evidence type="ECO:0000259" key="1">
    <source>
        <dbReference type="Pfam" id="PF00501"/>
    </source>
</evidence>
<feature type="domain" description="AMP-dependent synthetase/ligase" evidence="1">
    <location>
        <begin position="1"/>
        <end position="284"/>
    </location>
</feature>
<dbReference type="PRINTS" id="PR00154">
    <property type="entry name" value="AMPBINDING"/>
</dbReference>
<dbReference type="AlphaFoldDB" id="A0A382R9H6"/>